<dbReference type="PANTHER" id="PTHR40763:SF5">
    <property type="entry name" value="MEMBRANE PROTEIN"/>
    <property type="match status" value="1"/>
</dbReference>
<protein>
    <submittedName>
        <fullName evidence="2">DUF1707 domain-containing protein</fullName>
    </submittedName>
</protein>
<dbReference type="RefSeq" id="WP_398658326.1">
    <property type="nucleotide sequence ID" value="NZ_JBITDC010000008.1"/>
</dbReference>
<dbReference type="Proteomes" id="UP001612415">
    <property type="component" value="Unassembled WGS sequence"/>
</dbReference>
<accession>A0ABW7Y5Q5</accession>
<evidence type="ECO:0000259" key="1">
    <source>
        <dbReference type="Pfam" id="PF08044"/>
    </source>
</evidence>
<dbReference type="PANTHER" id="PTHR40763">
    <property type="entry name" value="MEMBRANE PROTEIN-RELATED"/>
    <property type="match status" value="1"/>
</dbReference>
<evidence type="ECO:0000313" key="3">
    <source>
        <dbReference type="Proteomes" id="UP001612415"/>
    </source>
</evidence>
<sequence length="204" mass="21496">MSGGSWQDGGLPGAAAAVALRASHADRDHVVDVLRVAAGDGRLSGEELDERVGAALTARTMGELAVLTADLPSSASPWAGAGAAEVKDVVRIEQEGASTRRGEGWVVPRRMEIRSAWGEVILDFTQAVIAHDTLRLDLDIRGGSLKLLTRPGVVVDTDALVTNYSKVKERRAAADDGPVVLRVEVAGELSFGQVVVRPPRRFGG</sequence>
<reference evidence="2 3" key="1">
    <citation type="submission" date="2024-10" db="EMBL/GenBank/DDBJ databases">
        <title>The Natural Products Discovery Center: Release of the First 8490 Sequenced Strains for Exploring Actinobacteria Biosynthetic Diversity.</title>
        <authorList>
            <person name="Kalkreuter E."/>
            <person name="Kautsar S.A."/>
            <person name="Yang D."/>
            <person name="Bader C.D."/>
            <person name="Teijaro C.N."/>
            <person name="Fluegel L."/>
            <person name="Davis C.M."/>
            <person name="Simpson J.R."/>
            <person name="Lauterbach L."/>
            <person name="Steele A.D."/>
            <person name="Gui C."/>
            <person name="Meng S."/>
            <person name="Li G."/>
            <person name="Viehrig K."/>
            <person name="Ye F."/>
            <person name="Su P."/>
            <person name="Kiefer A.F."/>
            <person name="Nichols A."/>
            <person name="Cepeda A.J."/>
            <person name="Yan W."/>
            <person name="Fan B."/>
            <person name="Jiang Y."/>
            <person name="Adhikari A."/>
            <person name="Zheng C.-J."/>
            <person name="Schuster L."/>
            <person name="Cowan T.M."/>
            <person name="Smanski M.J."/>
            <person name="Chevrette M.G."/>
            <person name="De Carvalho L.P.S."/>
            <person name="Shen B."/>
        </authorList>
    </citation>
    <scope>NUCLEOTIDE SEQUENCE [LARGE SCALE GENOMIC DNA]</scope>
    <source>
        <strain evidence="2 3">NPDC051599</strain>
    </source>
</reference>
<proteinExistence type="predicted"/>
<evidence type="ECO:0000313" key="2">
    <source>
        <dbReference type="EMBL" id="MFI5677699.1"/>
    </source>
</evidence>
<feature type="domain" description="DUF1707" evidence="1">
    <location>
        <begin position="20"/>
        <end position="72"/>
    </location>
</feature>
<dbReference type="InterPro" id="IPR012551">
    <property type="entry name" value="DUF1707_SHOCT-like"/>
</dbReference>
<dbReference type="EMBL" id="JBITDC010000008">
    <property type="protein sequence ID" value="MFI5677699.1"/>
    <property type="molecule type" value="Genomic_DNA"/>
</dbReference>
<comment type="caution">
    <text evidence="2">The sequence shown here is derived from an EMBL/GenBank/DDBJ whole genome shotgun (WGS) entry which is preliminary data.</text>
</comment>
<organism evidence="2 3">
    <name type="scientific">Streptomyces cellulosae</name>
    <dbReference type="NCBI Taxonomy" id="1968"/>
    <lineage>
        <taxon>Bacteria</taxon>
        <taxon>Bacillati</taxon>
        <taxon>Actinomycetota</taxon>
        <taxon>Actinomycetes</taxon>
        <taxon>Kitasatosporales</taxon>
        <taxon>Streptomycetaceae</taxon>
        <taxon>Streptomyces</taxon>
    </lineage>
</organism>
<name>A0ABW7Y5Q5_STRCE</name>
<gene>
    <name evidence="2" type="ORF">ACIA8P_24010</name>
</gene>
<dbReference type="Pfam" id="PF08044">
    <property type="entry name" value="DUF1707"/>
    <property type="match status" value="1"/>
</dbReference>
<keyword evidence="3" id="KW-1185">Reference proteome</keyword>